<evidence type="ECO:0000256" key="3">
    <source>
        <dbReference type="ARBA" id="ARBA00022617"/>
    </source>
</evidence>
<dbReference type="GO" id="GO:0009055">
    <property type="term" value="F:electron transfer activity"/>
    <property type="evidence" value="ECO:0007669"/>
    <property type="project" value="UniProtKB-UniRule"/>
</dbReference>
<gene>
    <name evidence="8" type="primary">msrQ</name>
    <name evidence="10" type="ORF">A1507_12310</name>
</gene>
<feature type="domain" description="Ferric oxidoreductase" evidence="9">
    <location>
        <begin position="45"/>
        <end position="157"/>
    </location>
</feature>
<comment type="similarity">
    <text evidence="8">Belongs to the MsrQ family.</text>
</comment>
<name>A0A177NDQ9_9GAMM</name>
<feature type="transmembrane region" description="Helical" evidence="8">
    <location>
        <begin position="47"/>
        <end position="64"/>
    </location>
</feature>
<keyword evidence="8" id="KW-1003">Cell membrane</keyword>
<evidence type="ECO:0000259" key="9">
    <source>
        <dbReference type="Pfam" id="PF01794"/>
    </source>
</evidence>
<dbReference type="GO" id="GO:0005886">
    <property type="term" value="C:plasma membrane"/>
    <property type="evidence" value="ECO:0007669"/>
    <property type="project" value="UniProtKB-SubCell"/>
</dbReference>
<dbReference type="HAMAP" id="MF_01207">
    <property type="entry name" value="MsrQ"/>
    <property type="match status" value="1"/>
</dbReference>
<dbReference type="InterPro" id="IPR013130">
    <property type="entry name" value="Fe3_Rdtase_TM_dom"/>
</dbReference>
<reference evidence="10 11" key="1">
    <citation type="submission" date="2016-03" db="EMBL/GenBank/DDBJ databases">
        <authorList>
            <person name="Ploux O."/>
        </authorList>
    </citation>
    <scope>NUCLEOTIDE SEQUENCE [LARGE SCALE GENOMIC DNA]</scope>
    <source>
        <strain evidence="10 11">R-45378</strain>
    </source>
</reference>
<keyword evidence="2 8" id="KW-0813">Transport</keyword>
<comment type="cofactor">
    <cofactor evidence="8">
        <name>heme b</name>
        <dbReference type="ChEBI" id="CHEBI:60344"/>
    </cofactor>
    <text evidence="8">Binds 1 heme b (iron(II)-protoporphyrin IX) group per subunit.</text>
</comment>
<protein>
    <recommendedName>
        <fullName evidence="8">Protein-methionine-sulfoxide reductase heme-binding subunit MsrQ</fullName>
    </recommendedName>
    <alternativeName>
        <fullName evidence="8">Flavocytochrome MsrQ</fullName>
    </alternativeName>
</protein>
<evidence type="ECO:0000256" key="4">
    <source>
        <dbReference type="ARBA" id="ARBA00022692"/>
    </source>
</evidence>
<dbReference type="RefSeq" id="WP_064040510.1">
    <property type="nucleotide sequence ID" value="NZ_LUUJ01000077.1"/>
</dbReference>
<feature type="transmembrane region" description="Helical" evidence="8">
    <location>
        <begin position="149"/>
        <end position="166"/>
    </location>
</feature>
<keyword evidence="6 8" id="KW-0408">Iron</keyword>
<dbReference type="GO" id="GO:0030091">
    <property type="term" value="P:protein repair"/>
    <property type="evidence" value="ECO:0007669"/>
    <property type="project" value="UniProtKB-UniRule"/>
</dbReference>
<dbReference type="InterPro" id="IPR022837">
    <property type="entry name" value="MsrQ-like"/>
</dbReference>
<keyword evidence="4 8" id="KW-0812">Transmembrane</keyword>
<evidence type="ECO:0000256" key="8">
    <source>
        <dbReference type="HAMAP-Rule" id="MF_01207"/>
    </source>
</evidence>
<keyword evidence="7 8" id="KW-0472">Membrane</keyword>
<keyword evidence="8" id="KW-0288">FMN</keyword>
<evidence type="ECO:0000256" key="2">
    <source>
        <dbReference type="ARBA" id="ARBA00022448"/>
    </source>
</evidence>
<feature type="transmembrane region" description="Helical" evidence="8">
    <location>
        <begin position="172"/>
        <end position="191"/>
    </location>
</feature>
<evidence type="ECO:0000256" key="5">
    <source>
        <dbReference type="ARBA" id="ARBA00022989"/>
    </source>
</evidence>
<proteinExistence type="inferred from homology"/>
<organism evidence="10 11">
    <name type="scientific">Methylomonas koyamae</name>
    <dbReference type="NCBI Taxonomy" id="702114"/>
    <lineage>
        <taxon>Bacteria</taxon>
        <taxon>Pseudomonadati</taxon>
        <taxon>Pseudomonadota</taxon>
        <taxon>Gammaproteobacteria</taxon>
        <taxon>Methylococcales</taxon>
        <taxon>Methylococcaceae</taxon>
        <taxon>Methylomonas</taxon>
    </lineage>
</organism>
<keyword evidence="5 8" id="KW-1133">Transmembrane helix</keyword>
<keyword evidence="8" id="KW-0285">Flavoprotein</keyword>
<evidence type="ECO:0000313" key="10">
    <source>
        <dbReference type="EMBL" id="OAI16187.1"/>
    </source>
</evidence>
<comment type="caution">
    <text evidence="10">The sequence shown here is derived from an EMBL/GenBank/DDBJ whole genome shotgun (WGS) entry which is preliminary data.</text>
</comment>
<comment type="subcellular location">
    <subcellularLocation>
        <location evidence="8">Cell membrane</location>
        <topology evidence="8">Multi-pass membrane protein</topology>
    </subcellularLocation>
    <subcellularLocation>
        <location evidence="1">Membrane</location>
        <topology evidence="1">Multi-pass membrane protein</topology>
    </subcellularLocation>
</comment>
<dbReference type="PANTHER" id="PTHR36964:SF1">
    <property type="entry name" value="PROTEIN-METHIONINE-SULFOXIDE REDUCTASE HEME-BINDING SUBUNIT MSRQ"/>
    <property type="match status" value="1"/>
</dbReference>
<comment type="function">
    <text evidence="8">Part of the MsrPQ system that repairs oxidized periplasmic proteins containing methionine sulfoxide residues (Met-O), using respiratory chain electrons. Thus protects these proteins from oxidative-stress damage caused by reactive species of oxygen and chlorine generated by the host defense mechanisms. MsrPQ is essential for the maintenance of envelope integrity under bleach stress, rescuing a wide series of structurally unrelated periplasmic proteins from methionine oxidation. MsrQ provides electrons for reduction to the reductase catalytic subunit MsrP, using the quinone pool of the respiratory chain.</text>
</comment>
<dbReference type="Pfam" id="PF01794">
    <property type="entry name" value="Ferric_reduct"/>
    <property type="match status" value="1"/>
</dbReference>
<feature type="transmembrane region" description="Helical" evidence="8">
    <location>
        <begin position="76"/>
        <end position="93"/>
    </location>
</feature>
<feature type="transmembrane region" description="Helical" evidence="8">
    <location>
        <begin position="7"/>
        <end position="27"/>
    </location>
</feature>
<dbReference type="OrthoDB" id="9788328at2"/>
<keyword evidence="8" id="KW-0479">Metal-binding</keyword>
<dbReference type="AlphaFoldDB" id="A0A177NDQ9"/>
<dbReference type="GO" id="GO:0016679">
    <property type="term" value="F:oxidoreductase activity, acting on diphenols and related substances as donors"/>
    <property type="evidence" value="ECO:0007669"/>
    <property type="project" value="TreeGrafter"/>
</dbReference>
<dbReference type="GO" id="GO:0010181">
    <property type="term" value="F:FMN binding"/>
    <property type="evidence" value="ECO:0007669"/>
    <property type="project" value="UniProtKB-UniRule"/>
</dbReference>
<accession>A0A177NDQ9</accession>
<evidence type="ECO:0000313" key="11">
    <source>
        <dbReference type="Proteomes" id="UP000077857"/>
    </source>
</evidence>
<dbReference type="PANTHER" id="PTHR36964">
    <property type="entry name" value="PROTEIN-METHIONINE-SULFOXIDE REDUCTASE HEME-BINDING SUBUNIT MSRQ"/>
    <property type="match status" value="1"/>
</dbReference>
<evidence type="ECO:0000256" key="6">
    <source>
        <dbReference type="ARBA" id="ARBA00023004"/>
    </source>
</evidence>
<comment type="cofactor">
    <cofactor evidence="8">
        <name>FMN</name>
        <dbReference type="ChEBI" id="CHEBI:58210"/>
    </cofactor>
    <text evidence="8">Binds 1 FMN per subunit.</text>
</comment>
<dbReference type="GO" id="GO:0046872">
    <property type="term" value="F:metal ion binding"/>
    <property type="evidence" value="ECO:0007669"/>
    <property type="project" value="UniProtKB-KW"/>
</dbReference>
<dbReference type="Proteomes" id="UP000077857">
    <property type="component" value="Unassembled WGS sequence"/>
</dbReference>
<sequence length="213" mass="24376">MDALTNRLWPITIAFCVAPLLWLLLDIGLNRLGSNPIQAMHIYLGDWSLRFLCITLAITPLQTMTQWRGMTDYRQLFGLTAFFYATLHLLGYLSADHAWVWPIIGLDLWQSSYLWFGLLAYLILLLLAVTSPKAAKKQLGKTWKKLHRYIYLAAAAAILHYFWQLKGNLAEPLFYLLVLGMLLGFRGLVWLKNRRFGLTAPSKPHAADPDRAD</sequence>
<evidence type="ECO:0000256" key="7">
    <source>
        <dbReference type="ARBA" id="ARBA00023136"/>
    </source>
</evidence>
<keyword evidence="3 8" id="KW-0349">Heme</keyword>
<feature type="transmembrane region" description="Helical" evidence="8">
    <location>
        <begin position="113"/>
        <end position="129"/>
    </location>
</feature>
<keyword evidence="8" id="KW-0249">Electron transport</keyword>
<dbReference type="GO" id="GO:0020037">
    <property type="term" value="F:heme binding"/>
    <property type="evidence" value="ECO:0007669"/>
    <property type="project" value="UniProtKB-UniRule"/>
</dbReference>
<dbReference type="EMBL" id="LUUJ01000077">
    <property type="protein sequence ID" value="OAI16187.1"/>
    <property type="molecule type" value="Genomic_DNA"/>
</dbReference>
<evidence type="ECO:0000256" key="1">
    <source>
        <dbReference type="ARBA" id="ARBA00004141"/>
    </source>
</evidence>
<comment type="subunit">
    <text evidence="8">Heterodimer of a catalytic subunit (MsrP) and a heme-binding subunit (MsrQ).</text>
</comment>